<dbReference type="InterPro" id="IPR005375">
    <property type="entry name" value="UFM1"/>
</dbReference>
<evidence type="ECO:0000313" key="11">
    <source>
        <dbReference type="Proteomes" id="UP000311919"/>
    </source>
</evidence>
<reference evidence="10 11" key="1">
    <citation type="submission" date="2019-03" db="EMBL/GenBank/DDBJ databases">
        <title>An improved genome assembly of the fluke Schistosoma japonicum.</title>
        <authorList>
            <person name="Hu W."/>
            <person name="Luo F."/>
            <person name="Yin M."/>
            <person name="Mo X."/>
            <person name="Sun C."/>
            <person name="Wu Q."/>
            <person name="Zhu B."/>
            <person name="Xiang M."/>
            <person name="Wang J."/>
            <person name="Wang Y."/>
            <person name="Zhang T."/>
            <person name="Xu B."/>
            <person name="Zheng H."/>
            <person name="Feng Z."/>
        </authorList>
    </citation>
    <scope>NUCLEOTIDE SEQUENCE [LARGE SCALE GENOMIC DNA]</scope>
    <source>
        <strain evidence="10">HuSjv2</strain>
        <tissue evidence="10">Worms</tissue>
    </source>
</reference>
<keyword evidence="6" id="KW-1017">Isopeptide bond</keyword>
<proteinExistence type="inferred from homology"/>
<evidence type="ECO:0000313" key="10">
    <source>
        <dbReference type="EMBL" id="TNN19448.1"/>
    </source>
</evidence>
<keyword evidence="8" id="KW-1000">Mitochondrion outer membrane</keyword>
<evidence type="ECO:0000256" key="6">
    <source>
        <dbReference type="ARBA" id="ARBA00022499"/>
    </source>
</evidence>
<organism evidence="10 11">
    <name type="scientific">Schistosoma japonicum</name>
    <name type="common">Blood fluke</name>
    <dbReference type="NCBI Taxonomy" id="6182"/>
    <lineage>
        <taxon>Eukaryota</taxon>
        <taxon>Metazoa</taxon>
        <taxon>Spiralia</taxon>
        <taxon>Lophotrochozoa</taxon>
        <taxon>Platyhelminthes</taxon>
        <taxon>Trematoda</taxon>
        <taxon>Digenea</taxon>
        <taxon>Strigeidida</taxon>
        <taxon>Schistosomatoidea</taxon>
        <taxon>Schistosomatidae</taxon>
        <taxon>Schistosoma</taxon>
    </lineage>
</organism>
<name>A0A4Z2DSM4_SCHJA</name>
<dbReference type="GO" id="GO:0005634">
    <property type="term" value="C:nucleus"/>
    <property type="evidence" value="ECO:0007669"/>
    <property type="project" value="TreeGrafter"/>
</dbReference>
<keyword evidence="5" id="KW-0812">Transmembrane</keyword>
<accession>A0A4Z2DSM4</accession>
<evidence type="ECO:0000256" key="8">
    <source>
        <dbReference type="ARBA" id="ARBA00022787"/>
    </source>
</evidence>
<dbReference type="InterPro" id="IPR029071">
    <property type="entry name" value="Ubiquitin-like_domsf"/>
</dbReference>
<dbReference type="Pfam" id="PF03671">
    <property type="entry name" value="Ufm1"/>
    <property type="match status" value="1"/>
</dbReference>
<evidence type="ECO:0000256" key="2">
    <source>
        <dbReference type="ARBA" id="ARBA00007780"/>
    </source>
</evidence>
<dbReference type="Pfam" id="PF01459">
    <property type="entry name" value="Porin_3"/>
    <property type="match status" value="1"/>
</dbReference>
<comment type="caution">
    <text evidence="10">The sequence shown here is derived from an EMBL/GenBank/DDBJ whole genome shotgun (WGS) entry which is preliminary data.</text>
</comment>
<keyword evidence="5" id="KW-0472">Membrane</keyword>
<dbReference type="InterPro" id="IPR027246">
    <property type="entry name" value="Porin_Euk/Tom40"/>
</dbReference>
<dbReference type="CDD" id="cd07306">
    <property type="entry name" value="Porin3_VDAC"/>
    <property type="match status" value="1"/>
</dbReference>
<keyword evidence="5" id="KW-1134">Transmembrane beta strand</keyword>
<evidence type="ECO:0000256" key="1">
    <source>
        <dbReference type="ARBA" id="ARBA00004294"/>
    </source>
</evidence>
<keyword evidence="7" id="KW-0833">Ubl conjugation pathway</keyword>
<dbReference type="GO" id="GO:0005741">
    <property type="term" value="C:mitochondrial outer membrane"/>
    <property type="evidence" value="ECO:0007669"/>
    <property type="project" value="UniProtKB-SubCell"/>
</dbReference>
<dbReference type="Gene3D" id="2.40.160.10">
    <property type="entry name" value="Porin"/>
    <property type="match status" value="1"/>
</dbReference>
<comment type="similarity">
    <text evidence="3">Belongs to the UFM1 family.</text>
</comment>
<comment type="subcellular location">
    <subcellularLocation>
        <location evidence="1">Mitochondrion outer membrane</location>
    </subcellularLocation>
</comment>
<gene>
    <name evidence="10" type="ORF">EWB00_008915</name>
</gene>
<dbReference type="GO" id="GO:0015288">
    <property type="term" value="F:porin activity"/>
    <property type="evidence" value="ECO:0007669"/>
    <property type="project" value="UniProtKB-KW"/>
</dbReference>
<evidence type="ECO:0000256" key="7">
    <source>
        <dbReference type="ARBA" id="ARBA00022786"/>
    </source>
</evidence>
<evidence type="ECO:0000256" key="3">
    <source>
        <dbReference type="ARBA" id="ARBA00010230"/>
    </source>
</evidence>
<dbReference type="AlphaFoldDB" id="A0A4Z2DSM4"/>
<dbReference type="GO" id="GO:0046930">
    <property type="term" value="C:pore complex"/>
    <property type="evidence" value="ECO:0007669"/>
    <property type="project" value="UniProtKB-KW"/>
</dbReference>
<comment type="similarity">
    <text evidence="2">Belongs to the eukaryotic mitochondrial porin family.</text>
</comment>
<evidence type="ECO:0000256" key="5">
    <source>
        <dbReference type="ARBA" id="ARBA00022452"/>
    </source>
</evidence>
<dbReference type="Proteomes" id="UP000311919">
    <property type="component" value="Unassembled WGS sequence"/>
</dbReference>
<dbReference type="PANTHER" id="PTHR15825:SF0">
    <property type="entry name" value="UBIQUITIN-FOLD MODIFIER 1"/>
    <property type="match status" value="1"/>
</dbReference>
<evidence type="ECO:0000256" key="4">
    <source>
        <dbReference type="ARBA" id="ARBA00015319"/>
    </source>
</evidence>
<keyword evidence="9" id="KW-0406">Ion transport</keyword>
<dbReference type="SUPFAM" id="SSF54236">
    <property type="entry name" value="Ubiquitin-like"/>
    <property type="match status" value="1"/>
</dbReference>
<dbReference type="Gene3D" id="3.10.20.90">
    <property type="entry name" value="Phosphatidylinositol 3-kinase Catalytic Subunit, Chain A, domain 1"/>
    <property type="match status" value="1"/>
</dbReference>
<dbReference type="InterPro" id="IPR001925">
    <property type="entry name" value="Porin_Euk"/>
</dbReference>
<sequence length="412" mass="45383">MVASFGDLGKSARDIFDKNFSFGFLNFEFKTKTENDISVTCGGKHDTNLGRVSGFLESKLKAAPGVSVKTKVDSKWILTSEVEVEKKLHEDLSHNLITTMEPDSGAKSLLLKNKFKHKHFNANLDLNFKSKHPLITGSIVLPIPHYPAFRIGAQALVNSENAEISKQVYAVNFKQSDVQVHAALTGHSDVDLSVFQKFKDMKLGFRVGWRQDTRETLFGAALRYRTSPAGKVKVKIDQNCVVGLAYKLKLSSDACLALCTQFDGKNLESGGQNDSIHSWCLVLISFCRPIFGALELFVDYRSSQKYDQRKTAPGIPLNSFQSHSIKEIATALTKNSGGFCGLENEYEEVVPENAPFTAVLKFAAEEFDVPAATSAIITDDGIGINPQQTAGEIFLKHGSDLRLIPRDRVGSL</sequence>
<dbReference type="GO" id="GO:1990592">
    <property type="term" value="P:protein K69-linked ufmylation"/>
    <property type="evidence" value="ECO:0007669"/>
    <property type="project" value="TreeGrafter"/>
</dbReference>
<protein>
    <recommendedName>
        <fullName evidence="4">Ubiquitin-fold modifier 1</fullName>
    </recommendedName>
</protein>
<keyword evidence="8" id="KW-0496">Mitochondrion</keyword>
<dbReference type="OrthoDB" id="7827681at2759"/>
<keyword evidence="9" id="KW-0813">Transport</keyword>
<dbReference type="InterPro" id="IPR023614">
    <property type="entry name" value="Porin_dom_sf"/>
</dbReference>
<keyword evidence="11" id="KW-1185">Reference proteome</keyword>
<dbReference type="GO" id="GO:0008308">
    <property type="term" value="F:voltage-gated monoatomic anion channel activity"/>
    <property type="evidence" value="ECO:0007669"/>
    <property type="project" value="InterPro"/>
</dbReference>
<dbReference type="PANTHER" id="PTHR15825">
    <property type="entry name" value="UBIQUITIN-FOLD MODIFIER 1"/>
    <property type="match status" value="1"/>
</dbReference>
<keyword evidence="9" id="KW-0626">Porin</keyword>
<dbReference type="STRING" id="6182.A0A4Z2DSM4"/>
<dbReference type="EMBL" id="SKCS01000050">
    <property type="protein sequence ID" value="TNN19448.1"/>
    <property type="molecule type" value="Genomic_DNA"/>
</dbReference>
<evidence type="ECO:0000256" key="9">
    <source>
        <dbReference type="ARBA" id="ARBA00023114"/>
    </source>
</evidence>